<evidence type="ECO:0000313" key="2">
    <source>
        <dbReference type="Proteomes" id="UP000593572"/>
    </source>
</evidence>
<accession>A0A7J8N5M2</accession>
<gene>
    <name evidence="1" type="ORF">Golob_002514</name>
</gene>
<organism evidence="1 2">
    <name type="scientific">Gossypium lobatum</name>
    <dbReference type="NCBI Taxonomy" id="34289"/>
    <lineage>
        <taxon>Eukaryota</taxon>
        <taxon>Viridiplantae</taxon>
        <taxon>Streptophyta</taxon>
        <taxon>Embryophyta</taxon>
        <taxon>Tracheophyta</taxon>
        <taxon>Spermatophyta</taxon>
        <taxon>Magnoliopsida</taxon>
        <taxon>eudicotyledons</taxon>
        <taxon>Gunneridae</taxon>
        <taxon>Pentapetalae</taxon>
        <taxon>rosids</taxon>
        <taxon>malvids</taxon>
        <taxon>Malvales</taxon>
        <taxon>Malvaceae</taxon>
        <taxon>Malvoideae</taxon>
        <taxon>Gossypium</taxon>
    </lineage>
</organism>
<evidence type="ECO:0000313" key="1">
    <source>
        <dbReference type="EMBL" id="MBA0572154.1"/>
    </source>
</evidence>
<dbReference type="Proteomes" id="UP000593572">
    <property type="component" value="Unassembled WGS sequence"/>
</dbReference>
<keyword evidence="2" id="KW-1185">Reference proteome</keyword>
<name>A0A7J8N5M2_9ROSI</name>
<protein>
    <submittedName>
        <fullName evidence="1">Uncharacterized protein</fullName>
    </submittedName>
</protein>
<comment type="caution">
    <text evidence="1">The sequence shown here is derived from an EMBL/GenBank/DDBJ whole genome shotgun (WGS) entry which is preliminary data.</text>
</comment>
<dbReference type="EMBL" id="JABEZX010000012">
    <property type="protein sequence ID" value="MBA0572154.1"/>
    <property type="molecule type" value="Genomic_DNA"/>
</dbReference>
<sequence>MFPSRKPKSTETRWLMLWLL</sequence>
<reference evidence="1 2" key="1">
    <citation type="journal article" date="2019" name="Genome Biol. Evol.">
        <title>Insights into the evolution of the New World diploid cottons (Gossypium, subgenus Houzingenia) based on genome sequencing.</title>
        <authorList>
            <person name="Grover C.E."/>
            <person name="Arick M.A. 2nd"/>
            <person name="Thrash A."/>
            <person name="Conover J.L."/>
            <person name="Sanders W.S."/>
            <person name="Peterson D.G."/>
            <person name="Frelichowski J.E."/>
            <person name="Scheffler J.A."/>
            <person name="Scheffler B.E."/>
            <person name="Wendel J.F."/>
        </authorList>
    </citation>
    <scope>NUCLEOTIDE SEQUENCE [LARGE SCALE GENOMIC DNA]</scope>
    <source>
        <strain evidence="1">157</strain>
        <tissue evidence="1">Leaf</tissue>
    </source>
</reference>
<proteinExistence type="predicted"/>
<dbReference type="AlphaFoldDB" id="A0A7J8N5M2"/>